<evidence type="ECO:0000256" key="7">
    <source>
        <dbReference type="ARBA" id="ARBA00023212"/>
    </source>
</evidence>
<accession>A0A813PD82</accession>
<evidence type="ECO:0000256" key="5">
    <source>
        <dbReference type="ARBA" id="ARBA00023054"/>
    </source>
</evidence>
<keyword evidence="4 10" id="KW-0282">Flagellum</keyword>
<evidence type="ECO:0000256" key="12">
    <source>
        <dbReference type="SAM" id="MobiDB-lite"/>
    </source>
</evidence>
<keyword evidence="3" id="KW-0963">Cytoplasm</keyword>
<dbReference type="GO" id="GO:0060294">
    <property type="term" value="P:cilium movement involved in cell motility"/>
    <property type="evidence" value="ECO:0007669"/>
    <property type="project" value="UniProtKB-UniRule"/>
</dbReference>
<comment type="similarity">
    <text evidence="2 10">Belongs to the tektin family.</text>
</comment>
<dbReference type="GO" id="GO:0015630">
    <property type="term" value="C:microtubule cytoskeleton"/>
    <property type="evidence" value="ECO:0007669"/>
    <property type="project" value="UniProtKB-UniRule"/>
</dbReference>
<comment type="function">
    <text evidence="9">Microtubule inner protein (MIP) part of the dynein-decorated doublet microtubules (DMTs) in cilia and flagellar axoneme. Forms filamentous polymers in the walls of ciliary and flagellar microtubules.</text>
</comment>
<evidence type="ECO:0000256" key="2">
    <source>
        <dbReference type="ARBA" id="ARBA00007209"/>
    </source>
</evidence>
<keyword evidence="5 11" id="KW-0175">Coiled coil</keyword>
<dbReference type="InterPro" id="IPR000435">
    <property type="entry name" value="Tektins"/>
</dbReference>
<evidence type="ECO:0000256" key="1">
    <source>
        <dbReference type="ARBA" id="ARBA00004611"/>
    </source>
</evidence>
<keyword evidence="14" id="KW-1185">Reference proteome</keyword>
<evidence type="ECO:0000313" key="14">
    <source>
        <dbReference type="Proteomes" id="UP000663879"/>
    </source>
</evidence>
<dbReference type="PRINTS" id="PR00511">
    <property type="entry name" value="TEKTIN"/>
</dbReference>
<dbReference type="InterPro" id="IPR048256">
    <property type="entry name" value="Tektin-like"/>
</dbReference>
<name>A0A813PD82_9BILA</name>
<proteinExistence type="inferred from homology"/>
<feature type="region of interest" description="Disordered" evidence="12">
    <location>
        <begin position="30"/>
        <end position="53"/>
    </location>
</feature>
<protein>
    <recommendedName>
        <fullName evidence="10">Tektin</fullName>
    </recommendedName>
</protein>
<evidence type="ECO:0000256" key="6">
    <source>
        <dbReference type="ARBA" id="ARBA00023069"/>
    </source>
</evidence>
<organism evidence="13 14">
    <name type="scientific">Brachionus calyciflorus</name>
    <dbReference type="NCBI Taxonomy" id="104777"/>
    <lineage>
        <taxon>Eukaryota</taxon>
        <taxon>Metazoa</taxon>
        <taxon>Spiralia</taxon>
        <taxon>Gnathifera</taxon>
        <taxon>Rotifera</taxon>
        <taxon>Eurotatoria</taxon>
        <taxon>Monogononta</taxon>
        <taxon>Pseudotrocha</taxon>
        <taxon>Ploima</taxon>
        <taxon>Brachionidae</taxon>
        <taxon>Brachionus</taxon>
    </lineage>
</organism>
<evidence type="ECO:0000256" key="3">
    <source>
        <dbReference type="ARBA" id="ARBA00022490"/>
    </source>
</evidence>
<keyword evidence="7" id="KW-0206">Cytoskeleton</keyword>
<reference evidence="13" key="1">
    <citation type="submission" date="2021-02" db="EMBL/GenBank/DDBJ databases">
        <authorList>
            <person name="Nowell W R."/>
        </authorList>
    </citation>
    <scope>NUCLEOTIDE SEQUENCE</scope>
    <source>
        <strain evidence="13">Ploen Becks lab</strain>
    </source>
</reference>
<dbReference type="GO" id="GO:0005634">
    <property type="term" value="C:nucleus"/>
    <property type="evidence" value="ECO:0007669"/>
    <property type="project" value="TreeGrafter"/>
</dbReference>
<dbReference type="GO" id="GO:0005930">
    <property type="term" value="C:axoneme"/>
    <property type="evidence" value="ECO:0007669"/>
    <property type="project" value="UniProtKB-SubCell"/>
</dbReference>
<gene>
    <name evidence="13" type="ORF">OXX778_LOCUS3799</name>
</gene>
<dbReference type="AlphaFoldDB" id="A0A813PD82"/>
<comment type="subcellular location">
    <subcellularLocation>
        <location evidence="10">Cytoplasm</location>
        <location evidence="10">Cytoskeleton</location>
        <location evidence="10">Cilium axoneme</location>
    </subcellularLocation>
    <subcellularLocation>
        <location evidence="1">Cytoplasm</location>
        <location evidence="1">Cytoskeleton</location>
        <location evidence="1">Flagellum axoneme</location>
    </subcellularLocation>
</comment>
<dbReference type="Pfam" id="PF03148">
    <property type="entry name" value="Tektin"/>
    <property type="match status" value="1"/>
</dbReference>
<feature type="coiled-coil region" evidence="11">
    <location>
        <begin position="341"/>
        <end position="368"/>
    </location>
</feature>
<evidence type="ECO:0000256" key="9">
    <source>
        <dbReference type="ARBA" id="ARBA00045224"/>
    </source>
</evidence>
<comment type="caution">
    <text evidence="13">The sequence shown here is derived from an EMBL/GenBank/DDBJ whole genome shotgun (WGS) entry which is preliminary data.</text>
</comment>
<feature type="coiled-coil region" evidence="11">
    <location>
        <begin position="275"/>
        <end position="309"/>
    </location>
</feature>
<dbReference type="EMBL" id="CAJNOC010000349">
    <property type="protein sequence ID" value="CAF0748814.1"/>
    <property type="molecule type" value="Genomic_DNA"/>
</dbReference>
<dbReference type="OrthoDB" id="10054259at2759"/>
<keyword evidence="6 10" id="KW-0969">Cilium</keyword>
<keyword evidence="8 10" id="KW-0966">Cell projection</keyword>
<dbReference type="PANTHER" id="PTHR19960">
    <property type="entry name" value="TEKTIN"/>
    <property type="match status" value="1"/>
</dbReference>
<evidence type="ECO:0000256" key="11">
    <source>
        <dbReference type="SAM" id="Coils"/>
    </source>
</evidence>
<evidence type="ECO:0000256" key="10">
    <source>
        <dbReference type="RuleBase" id="RU367040"/>
    </source>
</evidence>
<evidence type="ECO:0000256" key="8">
    <source>
        <dbReference type="ARBA" id="ARBA00023273"/>
    </source>
</evidence>
<dbReference type="GO" id="GO:0060271">
    <property type="term" value="P:cilium assembly"/>
    <property type="evidence" value="ECO:0007669"/>
    <property type="project" value="UniProtKB-UniRule"/>
</dbReference>
<dbReference type="Proteomes" id="UP000663879">
    <property type="component" value="Unassembled WGS sequence"/>
</dbReference>
<sequence>MAQVVTRSQRFTPEEWKIASKIKHKNAERDRAAAERLISESDRLDSETREQTDTTLEDVDKKIDQRLNDVKYWKKELEGKLDDIFREIDVLEAYKRRVEKAIEAIQEPLHIAQSCLANREKRYDIDLVHDNVQKELIKEVEIESGAHALLVRLLEQVKEQLRLNRKAKYNLENDIKNKFKAESIDSHVQNLSLTSPSLYLKNGAAKIEPNSFTEQQWENFSDVNIKNAEATRLNSVELRNIVDTNLQQTANDIQRQIELTDRAFDRRIWEEKDAKSKLETQCKDVTKLIDTMEENIKNVEKAILDKENYLKLAHTRLDIRTNRPEIELVRDPAQYKMVKEVQEIEDALRRLQERLNESHKKLKDLDRNKLLILKDIQVKDNTIRIDEAECLSGIRKSLKINQF</sequence>
<dbReference type="PANTHER" id="PTHR19960:SF25">
    <property type="entry name" value="TEKTIN-1"/>
    <property type="match status" value="1"/>
</dbReference>
<evidence type="ECO:0000313" key="13">
    <source>
        <dbReference type="EMBL" id="CAF0748814.1"/>
    </source>
</evidence>
<evidence type="ECO:0000256" key="4">
    <source>
        <dbReference type="ARBA" id="ARBA00022846"/>
    </source>
</evidence>